<evidence type="ECO:0000256" key="1">
    <source>
        <dbReference type="SAM" id="MobiDB-lite"/>
    </source>
</evidence>
<evidence type="ECO:0000313" key="2">
    <source>
        <dbReference type="EMBL" id="GFA32956.1"/>
    </source>
</evidence>
<sequence length="322" mass="34431">VAAILVIPTPSIEATIAPSVVPTSPTDDTYAYCVKFLQWKASPLSTMYHIPILKPSPSSLDISSLSSSRSSHLSSSSETSSKSSSTSDSPESVVFRLCYTSPSTSAGPSRKRCRSTATSFPAAAHLSAALSPDGSIEESMEAYTKGGTKTKAEGGTESEVEADIEPAIEADIEPDTPLSPLVSTVTKRLDEHEEVIQGNGNGMEIDIETVTRMEMEEETKTGMVTTTMGVEIMERTREDLGKLPVSVLYMCSTSVTVHHDIKLGMSAVPFGIEPAPFSGYRIFSRPKYAVLISKPNCIPVPIPVSVLGSDNTVLNKDKHRLA</sequence>
<organism evidence="2">
    <name type="scientific">Tanacetum cinerariifolium</name>
    <name type="common">Dalmatian daisy</name>
    <name type="synonym">Chrysanthemum cinerariifolium</name>
    <dbReference type="NCBI Taxonomy" id="118510"/>
    <lineage>
        <taxon>Eukaryota</taxon>
        <taxon>Viridiplantae</taxon>
        <taxon>Streptophyta</taxon>
        <taxon>Embryophyta</taxon>
        <taxon>Tracheophyta</taxon>
        <taxon>Spermatophyta</taxon>
        <taxon>Magnoliopsida</taxon>
        <taxon>eudicotyledons</taxon>
        <taxon>Gunneridae</taxon>
        <taxon>Pentapetalae</taxon>
        <taxon>asterids</taxon>
        <taxon>campanulids</taxon>
        <taxon>Asterales</taxon>
        <taxon>Asteraceae</taxon>
        <taxon>Asteroideae</taxon>
        <taxon>Anthemideae</taxon>
        <taxon>Anthemidinae</taxon>
        <taxon>Tanacetum</taxon>
    </lineage>
</organism>
<proteinExistence type="predicted"/>
<accession>A0A699JFA6</accession>
<dbReference type="AlphaFoldDB" id="A0A699JFA6"/>
<gene>
    <name evidence="2" type="ORF">Tci_604928</name>
</gene>
<feature type="non-terminal residue" evidence="2">
    <location>
        <position position="1"/>
    </location>
</feature>
<reference evidence="2" key="1">
    <citation type="journal article" date="2019" name="Sci. Rep.">
        <title>Draft genome of Tanacetum cinerariifolium, the natural source of mosquito coil.</title>
        <authorList>
            <person name="Yamashiro T."/>
            <person name="Shiraishi A."/>
            <person name="Satake H."/>
            <person name="Nakayama K."/>
        </authorList>
    </citation>
    <scope>NUCLEOTIDE SEQUENCE</scope>
</reference>
<protein>
    <submittedName>
        <fullName evidence="2">Uncharacterized protein</fullName>
    </submittedName>
</protein>
<name>A0A699JFA6_TANCI</name>
<feature type="region of interest" description="Disordered" evidence="1">
    <location>
        <begin position="64"/>
        <end position="89"/>
    </location>
</feature>
<dbReference type="EMBL" id="BKCJ010405514">
    <property type="protein sequence ID" value="GFA32956.1"/>
    <property type="molecule type" value="Genomic_DNA"/>
</dbReference>
<comment type="caution">
    <text evidence="2">The sequence shown here is derived from an EMBL/GenBank/DDBJ whole genome shotgun (WGS) entry which is preliminary data.</text>
</comment>